<accession>A0A1T4NPD1</accession>
<dbReference type="PROSITE" id="PS50206">
    <property type="entry name" value="RHODANESE_3"/>
    <property type="match status" value="4"/>
</dbReference>
<evidence type="ECO:0000313" key="2">
    <source>
        <dbReference type="EMBL" id="SJZ81042.1"/>
    </source>
</evidence>
<sequence length="733" mass="79517">MTLHQQRAAAVRQLIGQAREIEKDGVTRNNLEKIGGLLAALAARSDLFPQDEFPLGGEGGIYRLSEDPDHRFALYASAGGAGKKVPPHNHTTWAIIAGVHGAERNVVYDRLDNGARPDVVQLREAPAKEKTLRRGDFIAFLPEDFHHIETPADSGEALHLHFYGLSLEHLPDRVSVDLATGAARRFMAKAKILTPLVSVQQVKAMLNSGEVFAFFDVREEGEFSTQGHPLFATPLPLSRLEPRALALLPDPDTRIVLMDSGEEDRDPQWQGRANRAAARLSSLGYTNLAVVKGGLKAWREAGYEVFTGVNVPSKAFGEVVEHDNDTPRIDAADLQKLIDDKADLVILDSRPMPEFHNMSIPGGVDCPGAELVYRVKDFAPRPETLVVVNCAGRTRSIIGAQSLINAGLPNKVMALKNGTMGWHLAGLKVARGETRSFGPQGADAAAFAQAAAAKLAERLHLKKINLAGLAALEAKGGPLYRLDVRDPAEYAQGHLKGFRHAAGGQLVQATDQYVGARNARIVLHDNDGVRATLTAHWLVQMGWGETYILDHKPEAGELTTEAEPRYPAGFTLPTPPTVSAAELNARLGTTLVIDLDTSLKYRDGHIPGAWFAVRANLNKSIPAMLAQQAGVLRIVLVSPDGEIATLAAPEAQEIAGTLPVSVLAGGLKSWRDAGLALETGHVRMGDPPTDVWYRPYDFKEDVEAAMRQYLEWEVDLVPQVVRDGDARFSVLKA</sequence>
<feature type="domain" description="Rhodanese" evidence="1">
    <location>
        <begin position="208"/>
        <end position="307"/>
    </location>
</feature>
<dbReference type="OrthoDB" id="9789585at2"/>
<proteinExistence type="predicted"/>
<dbReference type="PANTHER" id="PTHR44086:SF10">
    <property type="entry name" value="THIOSULFATE SULFURTRANSFERASE_RHODANESE-LIKE DOMAIN-CONTAINING PROTEIN 3"/>
    <property type="match status" value="1"/>
</dbReference>
<keyword evidence="3" id="KW-1185">Reference proteome</keyword>
<feature type="domain" description="Rhodanese" evidence="1">
    <location>
        <begin position="586"/>
        <end position="679"/>
    </location>
</feature>
<reference evidence="3" key="1">
    <citation type="submission" date="2017-02" db="EMBL/GenBank/DDBJ databases">
        <authorList>
            <person name="Varghese N."/>
            <person name="Submissions S."/>
        </authorList>
    </citation>
    <scope>NUCLEOTIDE SEQUENCE [LARGE SCALE GENOMIC DNA]</scope>
    <source>
        <strain evidence="3">ATCC 27094</strain>
    </source>
</reference>
<dbReference type="GO" id="GO:0004792">
    <property type="term" value="F:thiosulfate-cyanide sulfurtransferase activity"/>
    <property type="evidence" value="ECO:0007669"/>
    <property type="project" value="TreeGrafter"/>
</dbReference>
<dbReference type="STRING" id="225324.SAMN02745126_02381"/>
<dbReference type="RefSeq" id="WP_085934074.1">
    <property type="nucleotide sequence ID" value="NZ_FUWJ01000002.1"/>
</dbReference>
<dbReference type="AlphaFoldDB" id="A0A1T4NPD1"/>
<dbReference type="Pfam" id="PF00581">
    <property type="entry name" value="Rhodanese"/>
    <property type="match status" value="4"/>
</dbReference>
<dbReference type="InterPro" id="IPR014710">
    <property type="entry name" value="RmlC-like_jellyroll"/>
</dbReference>
<gene>
    <name evidence="2" type="ORF">SAMN02745126_02381</name>
</gene>
<organism evidence="2 3">
    <name type="scientific">Enhydrobacter aerosaccus</name>
    <dbReference type="NCBI Taxonomy" id="225324"/>
    <lineage>
        <taxon>Bacteria</taxon>
        <taxon>Pseudomonadati</taxon>
        <taxon>Pseudomonadota</taxon>
        <taxon>Alphaproteobacteria</taxon>
        <taxon>Hyphomicrobiales</taxon>
        <taxon>Enhydrobacter</taxon>
    </lineage>
</organism>
<feature type="domain" description="Rhodanese" evidence="1">
    <location>
        <begin position="482"/>
        <end position="560"/>
    </location>
</feature>
<name>A0A1T4NPD1_9HYPH</name>
<dbReference type="InterPro" id="IPR011051">
    <property type="entry name" value="RmlC_Cupin_sf"/>
</dbReference>
<dbReference type="SMART" id="SM00450">
    <property type="entry name" value="RHOD"/>
    <property type="match status" value="4"/>
</dbReference>
<evidence type="ECO:0000259" key="1">
    <source>
        <dbReference type="PROSITE" id="PS50206"/>
    </source>
</evidence>
<evidence type="ECO:0000313" key="3">
    <source>
        <dbReference type="Proteomes" id="UP000190092"/>
    </source>
</evidence>
<dbReference type="InterPro" id="IPR001763">
    <property type="entry name" value="Rhodanese-like_dom"/>
</dbReference>
<dbReference type="InterPro" id="IPR036873">
    <property type="entry name" value="Rhodanese-like_dom_sf"/>
</dbReference>
<dbReference type="PANTHER" id="PTHR44086">
    <property type="entry name" value="THIOSULFATE SULFURTRANSFERASE RDL2, MITOCHONDRIAL-RELATED"/>
    <property type="match status" value="1"/>
</dbReference>
<dbReference type="SUPFAM" id="SSF51182">
    <property type="entry name" value="RmlC-like cupins"/>
    <property type="match status" value="1"/>
</dbReference>
<dbReference type="Proteomes" id="UP000190092">
    <property type="component" value="Unassembled WGS sequence"/>
</dbReference>
<dbReference type="Gene3D" id="3.40.250.10">
    <property type="entry name" value="Rhodanese-like domain"/>
    <property type="match status" value="4"/>
</dbReference>
<dbReference type="Gene3D" id="2.60.120.10">
    <property type="entry name" value="Jelly Rolls"/>
    <property type="match status" value="1"/>
</dbReference>
<dbReference type="EMBL" id="FUWJ01000002">
    <property type="protein sequence ID" value="SJZ81042.1"/>
    <property type="molecule type" value="Genomic_DNA"/>
</dbReference>
<feature type="domain" description="Rhodanese" evidence="1">
    <location>
        <begin position="340"/>
        <end position="431"/>
    </location>
</feature>
<keyword evidence="2" id="KW-0808">Transferase</keyword>
<protein>
    <submittedName>
        <fullName evidence="2">Rhodanese-related sulfurtransferase</fullName>
    </submittedName>
</protein>
<dbReference type="SUPFAM" id="SSF52821">
    <property type="entry name" value="Rhodanese/Cell cycle control phosphatase"/>
    <property type="match status" value="4"/>
</dbReference>